<organism evidence="7 8">
    <name type="scientific">Naegleria lovaniensis</name>
    <name type="common">Amoeba</name>
    <dbReference type="NCBI Taxonomy" id="51637"/>
    <lineage>
        <taxon>Eukaryota</taxon>
        <taxon>Discoba</taxon>
        <taxon>Heterolobosea</taxon>
        <taxon>Tetramitia</taxon>
        <taxon>Eutetramitia</taxon>
        <taxon>Vahlkampfiidae</taxon>
        <taxon>Naegleria</taxon>
    </lineage>
</organism>
<dbReference type="PRINTS" id="PR00328">
    <property type="entry name" value="SAR1GTPBP"/>
</dbReference>
<dbReference type="InterPro" id="IPR027417">
    <property type="entry name" value="P-loop_NTPase"/>
</dbReference>
<keyword evidence="2 3" id="KW-0342">GTP-binding</keyword>
<keyword evidence="1 3" id="KW-0547">Nucleotide-binding</keyword>
<keyword evidence="4" id="KW-0460">Magnesium</keyword>
<evidence type="ECO:0000256" key="3">
    <source>
        <dbReference type="PIRSR" id="PIRSR606689-1"/>
    </source>
</evidence>
<feature type="binding site" evidence="4">
    <location>
        <position position="728"/>
    </location>
    <ligand>
        <name>Mg(2+)</name>
        <dbReference type="ChEBI" id="CHEBI:18420"/>
    </ligand>
</feature>
<dbReference type="SMART" id="SM00177">
    <property type="entry name" value="ARF"/>
    <property type="match status" value="1"/>
</dbReference>
<dbReference type="Gene3D" id="3.30.710.10">
    <property type="entry name" value="Potassium Channel Kv1.1, Chain A"/>
    <property type="match status" value="1"/>
</dbReference>
<evidence type="ECO:0000256" key="1">
    <source>
        <dbReference type="ARBA" id="ARBA00022741"/>
    </source>
</evidence>
<gene>
    <name evidence="7" type="ORF">C9374_004710</name>
</gene>
<reference evidence="7 8" key="1">
    <citation type="journal article" date="2018" name="BMC Genomics">
        <title>The genome of Naegleria lovaniensis, the basis for a comparative approach to unravel pathogenicity factors of the human pathogenic amoeba N. fowleri.</title>
        <authorList>
            <person name="Liechti N."/>
            <person name="Schurch N."/>
            <person name="Bruggmann R."/>
            <person name="Wittwer M."/>
        </authorList>
    </citation>
    <scope>NUCLEOTIDE SEQUENCE [LARGE SCALE GENOMIC DNA]</scope>
    <source>
        <strain evidence="7 8">ATCC 30569</strain>
    </source>
</reference>
<feature type="binding site" evidence="3">
    <location>
        <begin position="827"/>
        <end position="830"/>
    </location>
    <ligand>
        <name>GTP</name>
        <dbReference type="ChEBI" id="CHEBI:37565"/>
    </ligand>
</feature>
<evidence type="ECO:0000313" key="8">
    <source>
        <dbReference type="Proteomes" id="UP000816034"/>
    </source>
</evidence>
<feature type="binding site" evidence="4">
    <location>
        <position position="748"/>
    </location>
    <ligand>
        <name>Mg(2+)</name>
        <dbReference type="ChEBI" id="CHEBI:18420"/>
    </ligand>
</feature>
<name>A0AA88KKS8_NAELO</name>
<dbReference type="SMART" id="SM00178">
    <property type="entry name" value="SAR"/>
    <property type="match status" value="1"/>
</dbReference>
<dbReference type="GO" id="GO:0003924">
    <property type="term" value="F:GTPase activity"/>
    <property type="evidence" value="ECO:0007669"/>
    <property type="project" value="InterPro"/>
</dbReference>
<keyword evidence="8" id="KW-1185">Reference proteome</keyword>
<dbReference type="InterPro" id="IPR011333">
    <property type="entry name" value="SKP1/BTB/POZ_sf"/>
</dbReference>
<dbReference type="AlphaFoldDB" id="A0AA88KKS8"/>
<dbReference type="GO" id="GO:0005525">
    <property type="term" value="F:GTP binding"/>
    <property type="evidence" value="ECO:0007669"/>
    <property type="project" value="UniProtKB-KW"/>
</dbReference>
<evidence type="ECO:0000256" key="5">
    <source>
        <dbReference type="SAM" id="MobiDB-lite"/>
    </source>
</evidence>
<dbReference type="InterPro" id="IPR024156">
    <property type="entry name" value="Small_GTPase_ARF"/>
</dbReference>
<evidence type="ECO:0000313" key="7">
    <source>
        <dbReference type="EMBL" id="KAG2383373.1"/>
    </source>
</evidence>
<dbReference type="SUPFAM" id="SSF52540">
    <property type="entry name" value="P-loop containing nucleoside triphosphate hydrolases"/>
    <property type="match status" value="1"/>
</dbReference>
<dbReference type="GO" id="GO:0046872">
    <property type="term" value="F:metal ion binding"/>
    <property type="evidence" value="ECO:0007669"/>
    <property type="project" value="UniProtKB-KW"/>
</dbReference>
<feature type="region of interest" description="Disordered" evidence="5">
    <location>
        <begin position="67"/>
        <end position="95"/>
    </location>
</feature>
<evidence type="ECO:0000256" key="4">
    <source>
        <dbReference type="PIRSR" id="PIRSR606689-2"/>
    </source>
</evidence>
<sequence>MDSHFYCDQQFVTPQILFPHTVIKEAQQQPQYENEQEEIDQFYDDFDNSDEEDLFASHTSKVMISTTNDKDHHSAPSSSLSTSHHENDDNKEAPSMIGTVIPSLENSSQHDDDGIHVHEISTIQQHMYYYLYCYEEDESDFASTCSLDDQENDHLQATTFKQHLDYFSLIDQEENDEDEQYNDSSTELSSRQKNQEEEQEILENSSLKSGKQVSLLDDDWTLIQYYLKYTEKCSEFNYFKITLTSSRTILHANRNRMIQQSTILKTMMQSEMIESKMNEMTINGSIEEEKDFIRVMDFIHVGELGIPILGTSFANLEWFPGDSLIGMKDLLRLIDKADEYGVASLIHSISKVMNEYNVMILLEKAVQISPDLSEILVLQAIDIIASNLSCVIGGQIYNNHLDREAIQIQAQLNTIVNTLIELPSLTQTDSDSPQQLPLLLRIFQSRHCRASAEQLLAIIVVWILSSPFQQEKADMSELRELNVFHNYENSNGEFSKRLDAGISFIANRLDLSSMSSECTDMFVAKVLLSIVSSSAQFKPLQHKLNRCLATQIGKSYYGAFPNDSVEMFTDRITGPIFTQLLFPEHADIDPPLTESSSIASSSNDRFNNNHRSHHNSNINNSALSMDNQLLQDLFSLYFTDNKKQTQKYLQEHSLPLLFTLLRTIHRYESHSWYQLLCLTSNSIMTSLGEQFSKEAEDVSQKVYERKGNMEPPKVFQACMVGLDRSGKTSLLEKMKDPNLKHLKETIPTVGFNTETIYHENVEILVRDIGGMTRIRSLWSHFLYSADLIIYVIDASDKSRYEEAKECLDRYIDMNLAKKDCRVLILANKVDCLLEVFPQNQHQQRTKIMKETYEELVELFENSTLNQWLKQQQVSVYSPLLSKQHKKVSDSRMKEERLKIQLCSARTGEGIYEGFSWLFSSLVMKNFWNVGSMNFGQLINVTDLLKMERNEQV</sequence>
<dbReference type="InterPro" id="IPR000210">
    <property type="entry name" value="BTB/POZ_dom"/>
</dbReference>
<dbReference type="Proteomes" id="UP000816034">
    <property type="component" value="Unassembled WGS sequence"/>
</dbReference>
<dbReference type="RefSeq" id="XP_044549052.1">
    <property type="nucleotide sequence ID" value="XM_044694380.1"/>
</dbReference>
<protein>
    <recommendedName>
        <fullName evidence="6">BTB domain-containing protein</fullName>
    </recommendedName>
</protein>
<evidence type="ECO:0000259" key="6">
    <source>
        <dbReference type="PROSITE" id="PS50097"/>
    </source>
</evidence>
<accession>A0AA88KKS8</accession>
<dbReference type="Pfam" id="PF00025">
    <property type="entry name" value="Arf"/>
    <property type="match status" value="1"/>
</dbReference>
<feature type="region of interest" description="Disordered" evidence="5">
    <location>
        <begin position="592"/>
        <end position="620"/>
    </location>
</feature>
<feature type="binding site" evidence="3">
    <location>
        <position position="770"/>
    </location>
    <ligand>
        <name>GTP</name>
        <dbReference type="ChEBI" id="CHEBI:37565"/>
    </ligand>
</feature>
<dbReference type="PROSITE" id="PS51417">
    <property type="entry name" value="ARF"/>
    <property type="match status" value="1"/>
</dbReference>
<dbReference type="Gene3D" id="3.40.50.300">
    <property type="entry name" value="P-loop containing nucleotide triphosphate hydrolases"/>
    <property type="match status" value="1"/>
</dbReference>
<comment type="caution">
    <text evidence="7">The sequence shown here is derived from an EMBL/GenBank/DDBJ whole genome shotgun (WGS) entry which is preliminary data.</text>
</comment>
<feature type="binding site" evidence="3">
    <location>
        <begin position="721"/>
        <end position="728"/>
    </location>
    <ligand>
        <name>GTP</name>
        <dbReference type="ChEBI" id="CHEBI:37565"/>
    </ligand>
</feature>
<feature type="compositionally biased region" description="Basic and acidic residues" evidence="5">
    <location>
        <begin position="83"/>
        <end position="92"/>
    </location>
</feature>
<dbReference type="PANTHER" id="PTHR11711">
    <property type="entry name" value="ADP RIBOSYLATION FACTOR-RELATED"/>
    <property type="match status" value="1"/>
</dbReference>
<feature type="region of interest" description="Disordered" evidence="5">
    <location>
        <begin position="174"/>
        <end position="205"/>
    </location>
</feature>
<evidence type="ECO:0000256" key="2">
    <source>
        <dbReference type="ARBA" id="ARBA00023134"/>
    </source>
</evidence>
<keyword evidence="4" id="KW-0479">Metal-binding</keyword>
<feature type="domain" description="BTB" evidence="6">
    <location>
        <begin position="239"/>
        <end position="308"/>
    </location>
</feature>
<proteinExistence type="predicted"/>
<dbReference type="InterPro" id="IPR006689">
    <property type="entry name" value="Small_GTPase_ARF/SAR"/>
</dbReference>
<dbReference type="EMBL" id="PYSW02000021">
    <property type="protein sequence ID" value="KAG2383373.1"/>
    <property type="molecule type" value="Genomic_DNA"/>
</dbReference>
<dbReference type="GeneID" id="68097165"/>
<dbReference type="CDD" id="cd00878">
    <property type="entry name" value="Arf_Arl"/>
    <property type="match status" value="1"/>
</dbReference>
<dbReference type="PROSITE" id="PS50097">
    <property type="entry name" value="BTB"/>
    <property type="match status" value="1"/>
</dbReference>